<proteinExistence type="predicted"/>
<keyword evidence="1" id="KW-0548">Nucleotidyltransferase</keyword>
<dbReference type="Proteomes" id="UP000245207">
    <property type="component" value="Unassembled WGS sequence"/>
</dbReference>
<keyword evidence="1" id="KW-0695">RNA-directed DNA polymerase</keyword>
<reference evidence="1 2" key="1">
    <citation type="journal article" date="2018" name="Mol. Plant">
        <title>The genome of Artemisia annua provides insight into the evolution of Asteraceae family and artemisinin biosynthesis.</title>
        <authorList>
            <person name="Shen Q."/>
            <person name="Zhang L."/>
            <person name="Liao Z."/>
            <person name="Wang S."/>
            <person name="Yan T."/>
            <person name="Shi P."/>
            <person name="Liu M."/>
            <person name="Fu X."/>
            <person name="Pan Q."/>
            <person name="Wang Y."/>
            <person name="Lv Z."/>
            <person name="Lu X."/>
            <person name="Zhang F."/>
            <person name="Jiang W."/>
            <person name="Ma Y."/>
            <person name="Chen M."/>
            <person name="Hao X."/>
            <person name="Li L."/>
            <person name="Tang Y."/>
            <person name="Lv G."/>
            <person name="Zhou Y."/>
            <person name="Sun X."/>
            <person name="Brodelius P.E."/>
            <person name="Rose J.K.C."/>
            <person name="Tang K."/>
        </authorList>
    </citation>
    <scope>NUCLEOTIDE SEQUENCE [LARGE SCALE GENOMIC DNA]</scope>
    <source>
        <strain evidence="2">cv. Huhao1</strain>
        <tissue evidence="1">Leaf</tissue>
    </source>
</reference>
<organism evidence="1 2">
    <name type="scientific">Artemisia annua</name>
    <name type="common">Sweet wormwood</name>
    <dbReference type="NCBI Taxonomy" id="35608"/>
    <lineage>
        <taxon>Eukaryota</taxon>
        <taxon>Viridiplantae</taxon>
        <taxon>Streptophyta</taxon>
        <taxon>Embryophyta</taxon>
        <taxon>Tracheophyta</taxon>
        <taxon>Spermatophyta</taxon>
        <taxon>Magnoliopsida</taxon>
        <taxon>eudicotyledons</taxon>
        <taxon>Gunneridae</taxon>
        <taxon>Pentapetalae</taxon>
        <taxon>asterids</taxon>
        <taxon>campanulids</taxon>
        <taxon>Asterales</taxon>
        <taxon>Asteraceae</taxon>
        <taxon>Asteroideae</taxon>
        <taxon>Anthemideae</taxon>
        <taxon>Artemisiinae</taxon>
        <taxon>Artemisia</taxon>
    </lineage>
</organism>
<keyword evidence="1" id="KW-0808">Transferase</keyword>
<dbReference type="AlphaFoldDB" id="A0A2U1MUL6"/>
<gene>
    <name evidence="1" type="ORF">CTI12_AA339970</name>
</gene>
<keyword evidence="2" id="KW-1185">Reference proteome</keyword>
<dbReference type="EMBL" id="PKPP01004315">
    <property type="protein sequence ID" value="PWA64963.1"/>
    <property type="molecule type" value="Genomic_DNA"/>
</dbReference>
<dbReference type="GO" id="GO:0003964">
    <property type="term" value="F:RNA-directed DNA polymerase activity"/>
    <property type="evidence" value="ECO:0007669"/>
    <property type="project" value="UniProtKB-KW"/>
</dbReference>
<accession>A0A2U1MUL6</accession>
<name>A0A2U1MUL6_ARTAN</name>
<protein>
    <submittedName>
        <fullName evidence="1">Reverse transcriptase domain-containing protein</fullName>
    </submittedName>
</protein>
<comment type="caution">
    <text evidence="1">The sequence shown here is derived from an EMBL/GenBank/DDBJ whole genome shotgun (WGS) entry which is preliminary data.</text>
</comment>
<sequence>MALEFIVFLDRTNYPESQVILISSYSVIINNLPPVFREDFYNGNKHAYVTSNLLYRFKCQLVKPNGRPIRITGIRWTEFCKENVRGSPLLHFIQQSDDTFYVTCYDDFGYENGFYPGERNRPERIVTRVWPYADYEQEFPIQFLPGLNHDATIRIRANVDEEFNVRVNYVQTDAESGKYKYRIRDADWNAMVDVIGLEAGMVVVFTKEGINRLHLMAFNTDGTQVTITDFKGLTMIKRMQRPLYHFEKGDKRMHHICLWPGHLEHFGESHDTFYKAYNPTIDQQRLAIPSTFLDHHPMHTHRKVLMIHQEIECEMTIHMDHHYENPTRTNHVNVLGMWKEFAEECHFDYDKMLRCWQWKREGTTRDGSRAGTLPPAPTSRTARITHVKLLRTGRVLRSFASLVNNEANNDKVKFRALDTDKPINANAEVKIPKAFVLDVHLRFSFSLCGYFVGKRVAFPQVYLGILIMLDSYTSSMCLQSWGRMDFACALIDIRADRELKDEMVMAIPNVEDDGEFLHTVRVDRVRIEREPPRCAVCMIFGQVTFL</sequence>
<evidence type="ECO:0000313" key="1">
    <source>
        <dbReference type="EMBL" id="PWA64963.1"/>
    </source>
</evidence>
<evidence type="ECO:0000313" key="2">
    <source>
        <dbReference type="Proteomes" id="UP000245207"/>
    </source>
</evidence>